<reference evidence="2 3" key="1">
    <citation type="submission" date="2019-05" db="EMBL/GenBank/DDBJ databases">
        <title>Another draft genome of Portunus trituberculatus and its Hox gene families provides insights of decapod evolution.</title>
        <authorList>
            <person name="Jeong J.-H."/>
            <person name="Song I."/>
            <person name="Kim S."/>
            <person name="Choi T."/>
            <person name="Kim D."/>
            <person name="Ryu S."/>
            <person name="Kim W."/>
        </authorList>
    </citation>
    <scope>NUCLEOTIDE SEQUENCE [LARGE SCALE GENOMIC DNA]</scope>
    <source>
        <tissue evidence="2">Muscle</tissue>
    </source>
</reference>
<name>A0A5B7JUC3_PORTR</name>
<evidence type="ECO:0000256" key="1">
    <source>
        <dbReference type="SAM" id="MobiDB-lite"/>
    </source>
</evidence>
<organism evidence="2 3">
    <name type="scientific">Portunus trituberculatus</name>
    <name type="common">Swimming crab</name>
    <name type="synonym">Neptunus trituberculatus</name>
    <dbReference type="NCBI Taxonomy" id="210409"/>
    <lineage>
        <taxon>Eukaryota</taxon>
        <taxon>Metazoa</taxon>
        <taxon>Ecdysozoa</taxon>
        <taxon>Arthropoda</taxon>
        <taxon>Crustacea</taxon>
        <taxon>Multicrustacea</taxon>
        <taxon>Malacostraca</taxon>
        <taxon>Eumalacostraca</taxon>
        <taxon>Eucarida</taxon>
        <taxon>Decapoda</taxon>
        <taxon>Pleocyemata</taxon>
        <taxon>Brachyura</taxon>
        <taxon>Eubrachyura</taxon>
        <taxon>Portunoidea</taxon>
        <taxon>Portunidae</taxon>
        <taxon>Portuninae</taxon>
        <taxon>Portunus</taxon>
    </lineage>
</organism>
<protein>
    <submittedName>
        <fullName evidence="2">Uncharacterized protein</fullName>
    </submittedName>
</protein>
<feature type="region of interest" description="Disordered" evidence="1">
    <location>
        <begin position="1"/>
        <end position="92"/>
    </location>
</feature>
<feature type="compositionally biased region" description="Basic and acidic residues" evidence="1">
    <location>
        <begin position="64"/>
        <end position="92"/>
    </location>
</feature>
<dbReference type="AlphaFoldDB" id="A0A5B7JUC3"/>
<comment type="caution">
    <text evidence="2">The sequence shown here is derived from an EMBL/GenBank/DDBJ whole genome shotgun (WGS) entry which is preliminary data.</text>
</comment>
<accession>A0A5B7JUC3</accession>
<keyword evidence="3" id="KW-1185">Reference proteome</keyword>
<sequence length="92" mass="10570">MEGTEDTPGIHRRTDRRTHEPPQFPVTCPGQKHSSTAPSQHWLNFVRPRRVRRGSTPQTAPRDQLCERTAGKNNTHRTEENRIKSEGEVFSP</sequence>
<dbReference type="EMBL" id="VSRR010113839">
    <property type="protein sequence ID" value="MPC98389.1"/>
    <property type="molecule type" value="Genomic_DNA"/>
</dbReference>
<evidence type="ECO:0000313" key="2">
    <source>
        <dbReference type="EMBL" id="MPC98389.1"/>
    </source>
</evidence>
<gene>
    <name evidence="2" type="ORF">E2C01_093758</name>
</gene>
<evidence type="ECO:0000313" key="3">
    <source>
        <dbReference type="Proteomes" id="UP000324222"/>
    </source>
</evidence>
<proteinExistence type="predicted"/>
<feature type="compositionally biased region" description="Polar residues" evidence="1">
    <location>
        <begin position="32"/>
        <end position="42"/>
    </location>
</feature>
<dbReference type="Proteomes" id="UP000324222">
    <property type="component" value="Unassembled WGS sequence"/>
</dbReference>